<name>A0A8T2ESW9_9BRAS</name>
<gene>
    <name evidence="2" type="ORF">ISN45_At03g031800</name>
</gene>
<reference evidence="2 3" key="1">
    <citation type="submission" date="2020-12" db="EMBL/GenBank/DDBJ databases">
        <title>Concerted genomic and epigenomic changes stabilize Arabidopsis allopolyploids.</title>
        <authorList>
            <person name="Chen Z."/>
        </authorList>
    </citation>
    <scope>NUCLEOTIDE SEQUENCE [LARGE SCALE GENOMIC DNA]</scope>
    <source>
        <strain evidence="2">Allo738</strain>
        <tissue evidence="2">Leaf</tissue>
    </source>
</reference>
<dbReference type="PANTHER" id="PTHR45749">
    <property type="match status" value="1"/>
</dbReference>
<feature type="compositionally biased region" description="Basic and acidic residues" evidence="1">
    <location>
        <begin position="11"/>
        <end position="21"/>
    </location>
</feature>
<feature type="compositionally biased region" description="Basic residues" evidence="1">
    <location>
        <begin position="1"/>
        <end position="10"/>
    </location>
</feature>
<evidence type="ECO:0000313" key="3">
    <source>
        <dbReference type="Proteomes" id="UP000694240"/>
    </source>
</evidence>
<protein>
    <recommendedName>
        <fullName evidence="4">General transcription factor 2-related zinc finger protein</fullName>
    </recommendedName>
</protein>
<sequence>MLRYVKRSKSGKFDESDRVGDENENQEDDKAGEETMADCDKEECEKISKEDDVPVDLEKPPEISILQFTDPANWRKNDKGLKDYLVQKRSMERVERDYVFPKNDVDGNKMPLSCQAHDSTIGGILFALVKNLAKQNIAFRGTKEKIDERNNGNFLRFIETFEEFDSLTHEHIKRVKEGLFELLCYTLGDLKLKINDVRGQGYDNGSNIKGKHKRVQKRLLDINSIAFYASCGCHSLNLALADMAKSSSKAILFFGISNASTACFHPLHLESVQEIRFQDPKIRDALDYLAENCDDPKARSDADALATSETHGIGGFELLFGLVIWYDLLFIVNTVSKVMQIENIAIDTALVQLKGLLSYFRNYREVEKHGESVMLSEEESFKIDYFYTIVDQARVSLQARFEQFEEYGKHFGFLIDLRKLKRETEDGLKASCINLETSLKHGKNLDK</sequence>
<proteinExistence type="predicted"/>
<keyword evidence="3" id="KW-1185">Reference proteome</keyword>
<dbReference type="EMBL" id="JAEFBK010000003">
    <property type="protein sequence ID" value="KAG7627057.1"/>
    <property type="molecule type" value="Genomic_DNA"/>
</dbReference>
<evidence type="ECO:0008006" key="4">
    <source>
        <dbReference type="Google" id="ProtNLM"/>
    </source>
</evidence>
<evidence type="ECO:0000256" key="1">
    <source>
        <dbReference type="SAM" id="MobiDB-lite"/>
    </source>
</evidence>
<comment type="caution">
    <text evidence="2">The sequence shown here is derived from an EMBL/GenBank/DDBJ whole genome shotgun (WGS) entry which is preliminary data.</text>
</comment>
<evidence type="ECO:0000313" key="2">
    <source>
        <dbReference type="EMBL" id="KAG7627057.1"/>
    </source>
</evidence>
<feature type="region of interest" description="Disordered" evidence="1">
    <location>
        <begin position="1"/>
        <end position="39"/>
    </location>
</feature>
<dbReference type="AlphaFoldDB" id="A0A8T2ESW9"/>
<accession>A0A8T2ESW9</accession>
<organism evidence="2 3">
    <name type="scientific">Arabidopsis thaliana x Arabidopsis arenosa</name>
    <dbReference type="NCBI Taxonomy" id="1240361"/>
    <lineage>
        <taxon>Eukaryota</taxon>
        <taxon>Viridiplantae</taxon>
        <taxon>Streptophyta</taxon>
        <taxon>Embryophyta</taxon>
        <taxon>Tracheophyta</taxon>
        <taxon>Spermatophyta</taxon>
        <taxon>Magnoliopsida</taxon>
        <taxon>eudicotyledons</taxon>
        <taxon>Gunneridae</taxon>
        <taxon>Pentapetalae</taxon>
        <taxon>rosids</taxon>
        <taxon>malvids</taxon>
        <taxon>Brassicales</taxon>
        <taxon>Brassicaceae</taxon>
        <taxon>Camelineae</taxon>
        <taxon>Arabidopsis</taxon>
    </lineage>
</organism>
<dbReference type="Proteomes" id="UP000694240">
    <property type="component" value="Chromosome 3"/>
</dbReference>
<dbReference type="PANTHER" id="PTHR45749:SF35">
    <property type="entry name" value="AC-LIKE TRANSPOSASE-RELATED"/>
    <property type="match status" value="1"/>
</dbReference>